<reference evidence="2" key="1">
    <citation type="submission" date="2021-08" db="EMBL/GenBank/DDBJ databases">
        <title>Prevotella lacticifex sp. nov., isolated from rumen of cow.</title>
        <authorList>
            <person name="Shinkai T."/>
            <person name="Ikeyama N."/>
            <person name="Kumagai M."/>
            <person name="Ohmori H."/>
            <person name="Sakamoto M."/>
            <person name="Ohkuma M."/>
            <person name="Mitsumori M."/>
        </authorList>
    </citation>
    <scope>NUCLEOTIDE SEQUENCE</scope>
    <source>
        <strain evidence="2">DSM 11371</strain>
    </source>
</reference>
<protein>
    <recommendedName>
        <fullName evidence="1">Spermatogenesis-associated protein 20-like TRX domain-containing protein</fullName>
    </recommendedName>
</protein>
<sequence>MTIRKIIVTSIVVLLGTFVYAQTPLKKVYDETINPIEQIDQALSKAKGKHKYIICQVGGNWCPWCLRFADFITKDQDIAQLIANNFEYIHVNYNPRKSAGAEKNAQAEAMLKRLGNPSRFGYPVFVVLNSKGDVLHIQDSSFLEEGQGYSKDKVIRFFKNWTPQAVESGK</sequence>
<dbReference type="EMBL" id="BPTR01000001">
    <property type="protein sequence ID" value="GJG26919.1"/>
    <property type="molecule type" value="Genomic_DNA"/>
</dbReference>
<dbReference type="InterPro" id="IPR004879">
    <property type="entry name" value="Ssp411-like_TRX"/>
</dbReference>
<comment type="caution">
    <text evidence="2">The sequence shown here is derived from an EMBL/GenBank/DDBJ whole genome shotgun (WGS) entry which is preliminary data.</text>
</comment>
<dbReference type="RefSeq" id="WP_006281349.1">
    <property type="nucleotide sequence ID" value="NZ_BPTR01000001.1"/>
</dbReference>
<dbReference type="SUPFAM" id="SSF52833">
    <property type="entry name" value="Thioredoxin-like"/>
    <property type="match status" value="1"/>
</dbReference>
<dbReference type="Pfam" id="PF03190">
    <property type="entry name" value="Thioredox_DsbH"/>
    <property type="match status" value="1"/>
</dbReference>
<feature type="domain" description="Spermatogenesis-associated protein 20-like TRX" evidence="1">
    <location>
        <begin position="26"/>
        <end position="135"/>
    </location>
</feature>
<evidence type="ECO:0000313" key="3">
    <source>
        <dbReference type="Proteomes" id="UP000887043"/>
    </source>
</evidence>
<evidence type="ECO:0000313" key="2">
    <source>
        <dbReference type="EMBL" id="GJG26919.1"/>
    </source>
</evidence>
<dbReference type="Proteomes" id="UP000887043">
    <property type="component" value="Unassembled WGS sequence"/>
</dbReference>
<evidence type="ECO:0000259" key="1">
    <source>
        <dbReference type="Pfam" id="PF03190"/>
    </source>
</evidence>
<dbReference type="InterPro" id="IPR036249">
    <property type="entry name" value="Thioredoxin-like_sf"/>
</dbReference>
<dbReference type="AlphaFoldDB" id="A0AA37MKM3"/>
<gene>
    <name evidence="2" type="ORF">PRRU23_06190</name>
</gene>
<proteinExistence type="predicted"/>
<dbReference type="Gene3D" id="3.40.30.10">
    <property type="entry name" value="Glutaredoxin"/>
    <property type="match status" value="1"/>
</dbReference>
<accession>A0AA37MKM3</accession>
<name>A0AA37MKM3_SEGBR</name>
<organism evidence="2 3">
    <name type="scientific">Segatella bryantii</name>
    <name type="common">Prevotella bryantii</name>
    <dbReference type="NCBI Taxonomy" id="77095"/>
    <lineage>
        <taxon>Bacteria</taxon>
        <taxon>Pseudomonadati</taxon>
        <taxon>Bacteroidota</taxon>
        <taxon>Bacteroidia</taxon>
        <taxon>Bacteroidales</taxon>
        <taxon>Prevotellaceae</taxon>
        <taxon>Segatella</taxon>
    </lineage>
</organism>